<evidence type="ECO:0000259" key="7">
    <source>
        <dbReference type="PROSITE" id="PS50887"/>
    </source>
</evidence>
<evidence type="ECO:0000256" key="6">
    <source>
        <dbReference type="SAM" id="Phobius"/>
    </source>
</evidence>
<dbReference type="EC" id="2.7.7.65" evidence="3"/>
<keyword evidence="6" id="KW-1133">Transmembrane helix</keyword>
<dbReference type="GO" id="GO:0005886">
    <property type="term" value="C:plasma membrane"/>
    <property type="evidence" value="ECO:0007669"/>
    <property type="project" value="UniProtKB-SubCell"/>
</dbReference>
<dbReference type="InterPro" id="IPR029787">
    <property type="entry name" value="Nucleotide_cyclase"/>
</dbReference>
<keyword evidence="9" id="KW-1185">Reference proteome</keyword>
<evidence type="ECO:0000256" key="2">
    <source>
        <dbReference type="ARBA" id="ARBA00004533"/>
    </source>
</evidence>
<comment type="cofactor">
    <cofactor evidence="1">
        <name>Mg(2+)</name>
        <dbReference type="ChEBI" id="CHEBI:18420"/>
    </cofactor>
</comment>
<dbReference type="SMART" id="SM00267">
    <property type="entry name" value="GGDEF"/>
    <property type="match status" value="1"/>
</dbReference>
<evidence type="ECO:0000256" key="3">
    <source>
        <dbReference type="ARBA" id="ARBA00012528"/>
    </source>
</evidence>
<sequence>MLLSIPTLLMVAVFIFGLMGVLTLHAWSRGTREQTLGYLGSMLICAAIGATLVSLRGQAPEFASLVLGNNILLLGAALNWTAMRVFGGRPPHLPGIFAGALLWSCWGLMPDFYRDLGLRVGLYSSITAIYGALSAFELWRNRKRLEVAYLPALMLTLAHTGFYALRSFADHGISIEHALASEGRGTLFFAILLFESMLYAIAIAYVTLAMVRERAELKFKAAAYTDALTGIGNRRAFMSRGEQLLAGCARRGESVALLLCDLDHFKRLNDAYGHQSGDRALIDFSQVANQNIRQEDVFARIGGEEFACLLGNADEDQAQQVAQRICSSFHALPLPAPGLLSVSIGIVTSKAGEDELSRLLSMADNALYAAKDAGRNRVRVYRRPVSAREPASPVATTPPAPAE</sequence>
<feature type="transmembrane region" description="Helical" evidence="6">
    <location>
        <begin position="121"/>
        <end position="140"/>
    </location>
</feature>
<feature type="transmembrane region" description="Helical" evidence="6">
    <location>
        <begin position="147"/>
        <end position="165"/>
    </location>
</feature>
<evidence type="ECO:0000256" key="1">
    <source>
        <dbReference type="ARBA" id="ARBA00001946"/>
    </source>
</evidence>
<keyword evidence="6" id="KW-0472">Membrane</keyword>
<evidence type="ECO:0000313" key="9">
    <source>
        <dbReference type="Proteomes" id="UP001307839"/>
    </source>
</evidence>
<dbReference type="RefSeq" id="WP_330080353.1">
    <property type="nucleotide sequence ID" value="NZ_JAZDCU010000012.1"/>
</dbReference>
<dbReference type="GO" id="GO:0052621">
    <property type="term" value="F:diguanylate cyclase activity"/>
    <property type="evidence" value="ECO:0007669"/>
    <property type="project" value="UniProtKB-EC"/>
</dbReference>
<dbReference type="Gene3D" id="3.30.70.270">
    <property type="match status" value="1"/>
</dbReference>
<dbReference type="GO" id="GO:0043709">
    <property type="term" value="P:cell adhesion involved in single-species biofilm formation"/>
    <property type="evidence" value="ECO:0007669"/>
    <property type="project" value="TreeGrafter"/>
</dbReference>
<dbReference type="PANTHER" id="PTHR45138:SF9">
    <property type="entry name" value="DIGUANYLATE CYCLASE DGCM-RELATED"/>
    <property type="match status" value="1"/>
</dbReference>
<name>A0AB35WVZ5_9PSED</name>
<feature type="transmembrane region" description="Helical" evidence="6">
    <location>
        <begin position="36"/>
        <end position="56"/>
    </location>
</feature>
<feature type="domain" description="GGDEF" evidence="7">
    <location>
        <begin position="253"/>
        <end position="383"/>
    </location>
</feature>
<comment type="caution">
    <text evidence="8">The sequence shown here is derived from an EMBL/GenBank/DDBJ whole genome shotgun (WGS) entry which is preliminary data.</text>
</comment>
<dbReference type="Proteomes" id="UP001307839">
    <property type="component" value="Unassembled WGS sequence"/>
</dbReference>
<dbReference type="InterPro" id="IPR043128">
    <property type="entry name" value="Rev_trsase/Diguanyl_cyclase"/>
</dbReference>
<feature type="transmembrane region" description="Helical" evidence="6">
    <location>
        <begin position="185"/>
        <end position="211"/>
    </location>
</feature>
<evidence type="ECO:0000256" key="4">
    <source>
        <dbReference type="ARBA" id="ARBA00034247"/>
    </source>
</evidence>
<dbReference type="GO" id="GO:1902201">
    <property type="term" value="P:negative regulation of bacterial-type flagellum-dependent cell motility"/>
    <property type="evidence" value="ECO:0007669"/>
    <property type="project" value="TreeGrafter"/>
</dbReference>
<keyword evidence="6" id="KW-0812">Transmembrane</keyword>
<accession>A0AB35WVZ5</accession>
<dbReference type="Pfam" id="PF00990">
    <property type="entry name" value="GGDEF"/>
    <property type="match status" value="1"/>
</dbReference>
<keyword evidence="8" id="KW-0548">Nucleotidyltransferase</keyword>
<dbReference type="PROSITE" id="PS50887">
    <property type="entry name" value="GGDEF"/>
    <property type="match status" value="1"/>
</dbReference>
<feature type="region of interest" description="Disordered" evidence="5">
    <location>
        <begin position="384"/>
        <end position="403"/>
    </location>
</feature>
<proteinExistence type="predicted"/>
<comment type="catalytic activity">
    <reaction evidence="4">
        <text>2 GTP = 3',3'-c-di-GMP + 2 diphosphate</text>
        <dbReference type="Rhea" id="RHEA:24898"/>
        <dbReference type="ChEBI" id="CHEBI:33019"/>
        <dbReference type="ChEBI" id="CHEBI:37565"/>
        <dbReference type="ChEBI" id="CHEBI:58805"/>
        <dbReference type="EC" id="2.7.7.65"/>
    </reaction>
</comment>
<dbReference type="FunFam" id="3.30.70.270:FF:000001">
    <property type="entry name" value="Diguanylate cyclase domain protein"/>
    <property type="match status" value="1"/>
</dbReference>
<dbReference type="InterPro" id="IPR050469">
    <property type="entry name" value="Diguanylate_Cyclase"/>
</dbReference>
<organism evidence="8 9">
    <name type="scientific">Pseudomonas auratipiscis</name>
    <dbReference type="NCBI Taxonomy" id="3115853"/>
    <lineage>
        <taxon>Bacteria</taxon>
        <taxon>Pseudomonadati</taxon>
        <taxon>Pseudomonadota</taxon>
        <taxon>Gammaproteobacteria</taxon>
        <taxon>Pseudomonadales</taxon>
        <taxon>Pseudomonadaceae</taxon>
        <taxon>Pseudomonas</taxon>
    </lineage>
</organism>
<comment type="subcellular location">
    <subcellularLocation>
        <location evidence="2">Cell inner membrane</location>
    </subcellularLocation>
</comment>
<dbReference type="AlphaFoldDB" id="A0AB35WVZ5"/>
<dbReference type="NCBIfam" id="TIGR00254">
    <property type="entry name" value="GGDEF"/>
    <property type="match status" value="1"/>
</dbReference>
<keyword evidence="8" id="KW-0808">Transferase</keyword>
<dbReference type="CDD" id="cd01949">
    <property type="entry name" value="GGDEF"/>
    <property type="match status" value="1"/>
</dbReference>
<dbReference type="PANTHER" id="PTHR45138">
    <property type="entry name" value="REGULATORY COMPONENTS OF SENSORY TRANSDUCTION SYSTEM"/>
    <property type="match status" value="1"/>
</dbReference>
<gene>
    <name evidence="8" type="ORF">V0R53_19760</name>
</gene>
<evidence type="ECO:0000313" key="8">
    <source>
        <dbReference type="EMBL" id="MEE1868622.1"/>
    </source>
</evidence>
<feature type="transmembrane region" description="Helical" evidence="6">
    <location>
        <begin position="6"/>
        <end position="24"/>
    </location>
</feature>
<feature type="transmembrane region" description="Helical" evidence="6">
    <location>
        <begin position="62"/>
        <end position="80"/>
    </location>
</feature>
<reference evidence="8 9" key="1">
    <citation type="submission" date="2024-01" db="EMBL/GenBank/DDBJ databases">
        <title>Unpublished Manusciprt.</title>
        <authorList>
            <person name="Duman M."/>
            <person name="Valdes E.G."/>
            <person name="Ajmi N."/>
            <person name="Altun S."/>
            <person name="Saticioglu I.B."/>
        </authorList>
    </citation>
    <scope>NUCLEOTIDE SEQUENCE [LARGE SCALE GENOMIC DNA]</scope>
    <source>
        <strain evidence="8 9">120P</strain>
    </source>
</reference>
<dbReference type="EMBL" id="JAZDQP010000014">
    <property type="protein sequence ID" value="MEE1868622.1"/>
    <property type="molecule type" value="Genomic_DNA"/>
</dbReference>
<dbReference type="SUPFAM" id="SSF55073">
    <property type="entry name" value="Nucleotide cyclase"/>
    <property type="match status" value="1"/>
</dbReference>
<evidence type="ECO:0000256" key="5">
    <source>
        <dbReference type="SAM" id="MobiDB-lite"/>
    </source>
</evidence>
<protein>
    <recommendedName>
        <fullName evidence="3">diguanylate cyclase</fullName>
        <ecNumber evidence="3">2.7.7.65</ecNumber>
    </recommendedName>
</protein>
<dbReference type="InterPro" id="IPR000160">
    <property type="entry name" value="GGDEF_dom"/>
</dbReference>